<organism evidence="2 3">
    <name type="scientific">Glonium stellatum</name>
    <dbReference type="NCBI Taxonomy" id="574774"/>
    <lineage>
        <taxon>Eukaryota</taxon>
        <taxon>Fungi</taxon>
        <taxon>Dikarya</taxon>
        <taxon>Ascomycota</taxon>
        <taxon>Pezizomycotina</taxon>
        <taxon>Dothideomycetes</taxon>
        <taxon>Pleosporomycetidae</taxon>
        <taxon>Gloniales</taxon>
        <taxon>Gloniaceae</taxon>
        <taxon>Glonium</taxon>
    </lineage>
</organism>
<accession>A0A8E2ERM0</accession>
<keyword evidence="3" id="KW-1185">Reference proteome</keyword>
<dbReference type="OrthoDB" id="5331891at2759"/>
<dbReference type="Proteomes" id="UP000250140">
    <property type="component" value="Unassembled WGS sequence"/>
</dbReference>
<dbReference type="PANTHER" id="PTHR35186:SF4">
    <property type="entry name" value="PRION-INHIBITION AND PROPAGATION HELO DOMAIN-CONTAINING PROTEIN"/>
    <property type="match status" value="1"/>
</dbReference>
<feature type="domain" description="DUF7580" evidence="1">
    <location>
        <begin position="20"/>
        <end position="190"/>
    </location>
</feature>
<dbReference type="AlphaFoldDB" id="A0A8E2ERM0"/>
<gene>
    <name evidence="2" type="ORF">AOQ84DRAFT_303486</name>
</gene>
<dbReference type="Pfam" id="PF24476">
    <property type="entry name" value="DUF7580"/>
    <property type="match status" value="1"/>
</dbReference>
<name>A0A8E2ERM0_9PEZI</name>
<sequence length="216" mass="24999">MEAVSLEDILRKSPEIVTVEFQLKVAHRLAIAVLQYHSTPWLHDKWGIQDVYFFNATDLSSDDALETLHFEVRWKNCNVEKQKFVGPMMEERDEKGRVLVSDKTLLRLGVALLELGYSKPLQWLKEREDIDDFAAAQSLSSRVPPLGPRYQQIVQNCLKWSLRKNDQFMQGRHQWAIHIDVVSPLEHMLQSLDIENKALDTGMRVLVEGDQAVNFE</sequence>
<reference evidence="2 3" key="1">
    <citation type="journal article" date="2016" name="Nat. Commun.">
        <title>Ectomycorrhizal ecology is imprinted in the genome of the dominant symbiotic fungus Cenococcum geophilum.</title>
        <authorList>
            <consortium name="DOE Joint Genome Institute"/>
            <person name="Peter M."/>
            <person name="Kohler A."/>
            <person name="Ohm R.A."/>
            <person name="Kuo A."/>
            <person name="Krutzmann J."/>
            <person name="Morin E."/>
            <person name="Arend M."/>
            <person name="Barry K.W."/>
            <person name="Binder M."/>
            <person name="Choi C."/>
            <person name="Clum A."/>
            <person name="Copeland A."/>
            <person name="Grisel N."/>
            <person name="Haridas S."/>
            <person name="Kipfer T."/>
            <person name="LaButti K."/>
            <person name="Lindquist E."/>
            <person name="Lipzen A."/>
            <person name="Maire R."/>
            <person name="Meier B."/>
            <person name="Mihaltcheva S."/>
            <person name="Molinier V."/>
            <person name="Murat C."/>
            <person name="Poggeler S."/>
            <person name="Quandt C.A."/>
            <person name="Sperisen C."/>
            <person name="Tritt A."/>
            <person name="Tisserant E."/>
            <person name="Crous P.W."/>
            <person name="Henrissat B."/>
            <person name="Nehls U."/>
            <person name="Egli S."/>
            <person name="Spatafora J.W."/>
            <person name="Grigoriev I.V."/>
            <person name="Martin F.M."/>
        </authorList>
    </citation>
    <scope>NUCLEOTIDE SEQUENCE [LARGE SCALE GENOMIC DNA]</scope>
    <source>
        <strain evidence="2 3">CBS 207.34</strain>
    </source>
</reference>
<dbReference type="PANTHER" id="PTHR35186">
    <property type="entry name" value="ANK_REP_REGION DOMAIN-CONTAINING PROTEIN"/>
    <property type="match status" value="1"/>
</dbReference>
<protein>
    <recommendedName>
        <fullName evidence="1">DUF7580 domain-containing protein</fullName>
    </recommendedName>
</protein>
<evidence type="ECO:0000259" key="1">
    <source>
        <dbReference type="Pfam" id="PF24476"/>
    </source>
</evidence>
<evidence type="ECO:0000313" key="3">
    <source>
        <dbReference type="Proteomes" id="UP000250140"/>
    </source>
</evidence>
<proteinExistence type="predicted"/>
<evidence type="ECO:0000313" key="2">
    <source>
        <dbReference type="EMBL" id="OCL03088.1"/>
    </source>
</evidence>
<dbReference type="InterPro" id="IPR056002">
    <property type="entry name" value="DUF7580"/>
</dbReference>
<dbReference type="EMBL" id="KV750816">
    <property type="protein sequence ID" value="OCL03088.1"/>
    <property type="molecule type" value="Genomic_DNA"/>
</dbReference>